<feature type="chain" id="PRO_5019043479" description="TIR domain-containing protein" evidence="17">
    <location>
        <begin position="19"/>
        <end position="815"/>
    </location>
</feature>
<keyword evidence="3 14" id="KW-0399">Innate immunity</keyword>
<dbReference type="InterPro" id="IPR003591">
    <property type="entry name" value="Leu-rich_rpt_typical-subtyp"/>
</dbReference>
<evidence type="ECO:0000259" key="18">
    <source>
        <dbReference type="PROSITE" id="PS50104"/>
    </source>
</evidence>
<dbReference type="InterPro" id="IPR032675">
    <property type="entry name" value="LRR_dom_sf"/>
</dbReference>
<evidence type="ECO:0000256" key="1">
    <source>
        <dbReference type="ARBA" id="ARBA00004479"/>
    </source>
</evidence>
<feature type="disulfide bond" evidence="15">
    <location>
        <begin position="353"/>
        <end position="382"/>
    </location>
</feature>
<evidence type="ECO:0000256" key="9">
    <source>
        <dbReference type="ARBA" id="ARBA00022989"/>
    </source>
</evidence>
<keyword evidence="15" id="KW-1015">Disulfide bond</keyword>
<keyword evidence="10" id="KW-0472">Membrane</keyword>
<dbReference type="SMART" id="SM00013">
    <property type="entry name" value="LRRNT"/>
    <property type="match status" value="1"/>
</dbReference>
<dbReference type="Pfam" id="PF13855">
    <property type="entry name" value="LRR_8"/>
    <property type="match status" value="2"/>
</dbReference>
<keyword evidence="9" id="KW-1133">Transmembrane helix</keyword>
<dbReference type="GO" id="GO:0045087">
    <property type="term" value="P:innate immune response"/>
    <property type="evidence" value="ECO:0007669"/>
    <property type="project" value="UniProtKB-UniRule"/>
</dbReference>
<dbReference type="Gene3D" id="3.40.50.10140">
    <property type="entry name" value="Toll/interleukin-1 receptor homology (TIR) domain"/>
    <property type="match status" value="1"/>
</dbReference>
<evidence type="ECO:0000256" key="10">
    <source>
        <dbReference type="ARBA" id="ARBA00023136"/>
    </source>
</evidence>
<evidence type="ECO:0000256" key="6">
    <source>
        <dbReference type="ARBA" id="ARBA00022729"/>
    </source>
</evidence>
<dbReference type="Proteomes" id="UP000288216">
    <property type="component" value="Unassembled WGS sequence"/>
</dbReference>
<dbReference type="Pfam" id="PF01582">
    <property type="entry name" value="TIR"/>
    <property type="match status" value="1"/>
</dbReference>
<evidence type="ECO:0000256" key="11">
    <source>
        <dbReference type="ARBA" id="ARBA00023170"/>
    </source>
</evidence>
<evidence type="ECO:0000256" key="4">
    <source>
        <dbReference type="ARBA" id="ARBA00022614"/>
    </source>
</evidence>
<evidence type="ECO:0000256" key="7">
    <source>
        <dbReference type="ARBA" id="ARBA00022737"/>
    </source>
</evidence>
<evidence type="ECO:0000256" key="12">
    <source>
        <dbReference type="ARBA" id="ARBA00023180"/>
    </source>
</evidence>
<dbReference type="GO" id="GO:0002224">
    <property type="term" value="P:toll-like receptor signaling pathway"/>
    <property type="evidence" value="ECO:0007669"/>
    <property type="project" value="InterPro"/>
</dbReference>
<dbReference type="STRING" id="75743.A0A401QDJ5"/>
<dbReference type="InterPro" id="IPR017241">
    <property type="entry name" value="Toll-like_receptor"/>
</dbReference>
<comment type="subcellular location">
    <subcellularLocation>
        <location evidence="1">Membrane</location>
        <topology evidence="1">Single-pass type I membrane protein</topology>
    </subcellularLocation>
</comment>
<dbReference type="Gene3D" id="3.80.10.10">
    <property type="entry name" value="Ribonuclease Inhibitor"/>
    <property type="match status" value="1"/>
</dbReference>
<evidence type="ECO:0000256" key="5">
    <source>
        <dbReference type="ARBA" id="ARBA00022692"/>
    </source>
</evidence>
<dbReference type="InterPro" id="IPR000372">
    <property type="entry name" value="LRRNT"/>
</dbReference>
<dbReference type="PANTHER" id="PTHR24365">
    <property type="entry name" value="TOLL-LIKE RECEPTOR"/>
    <property type="match status" value="1"/>
</dbReference>
<name>A0A401QDJ5_SCYTO</name>
<dbReference type="InterPro" id="IPR001611">
    <property type="entry name" value="Leu-rich_rpt"/>
</dbReference>
<keyword evidence="13 14" id="KW-0395">Inflammatory response</keyword>
<evidence type="ECO:0000256" key="8">
    <source>
        <dbReference type="ARBA" id="ARBA00022859"/>
    </source>
</evidence>
<keyword evidence="11 14" id="KW-0675">Receptor</keyword>
<gene>
    <name evidence="19" type="ORF">scyTo_0024383</name>
</gene>
<evidence type="ECO:0000256" key="16">
    <source>
        <dbReference type="SAM" id="MobiDB-lite"/>
    </source>
</evidence>
<accession>A0A401QDJ5</accession>
<dbReference type="InterPro" id="IPR000157">
    <property type="entry name" value="TIR_dom"/>
</dbReference>
<sequence>MLLSTGWAWLGLTTLCLGIVTATAPVGCQVSGSWVDCRGLNLLRVPPELPPNTEVLDLSDNRIGALRNGDLFGLERLRVLHLRYNQISRLEEEALTPSPRLEELDLFNNSLGQLPDRPLRATPQLRRLELSNNLYPSARLGEAFASLRQLRHLSMGGDHVRALRRDDLRPLDGLPLDRFALKTGSALREYQPGALAGLKCREIWTDIMVDREPGLLTAILADLYRTPASHLRFRRLFGFVSYQGGEDLFAGLRESGVRALTFFRGKFTENLLGSLLRNLEGSAVSNLTLEAINFARSATRNETLPSISNLELDYLTFREISNPDVLLFNREFRWFNKVRHLIINGVNFNYIPCSAWSEMKVVEVIDISSNQLQEGYIYNLRCQYRGTLTHLEEFLLSANQIGSLYDMARLTAAWPRLRALDLSDNWIRGCPGPCTWPPPLEVLSLRRNPLTDGIFACLPTSLRRLDLSHGQLERLDPRYFARASNLTQLTLSGNRLKFIPADWRGASLQSLALDGNSFGVISRGTFSRMPLLVDLQAGNNPYHCTCDLYRFVQETRAGGTLRLLGWPSQYVCYHPERLLDTNLADFAPGRLECDVGLVVAVSMATAALAAMAAMLLCWRYNVPWYLGATWQIVRAKYRARAPERAGGYAYHAFVSYSYGDAGWVREQLVRRLEGCDPPYRVCFHERDFTPGKWIIDNIIENIESSRKVIFVLSRGFVDSEWCNYELYFAHTRAIVRSFQDVVLVLREAIDPGSLPSKFCKLRKMLDTQTYLEWPSEPSRQPFFWAQLRGVLGRVDPQAPGSGPSAPPEAPEGDTG</sequence>
<dbReference type="EMBL" id="BFAA01044904">
    <property type="protein sequence ID" value="GCB83455.1"/>
    <property type="molecule type" value="Genomic_DNA"/>
</dbReference>
<organism evidence="19 20">
    <name type="scientific">Scyliorhinus torazame</name>
    <name type="common">Cloudy catshark</name>
    <name type="synonym">Catulus torazame</name>
    <dbReference type="NCBI Taxonomy" id="75743"/>
    <lineage>
        <taxon>Eukaryota</taxon>
        <taxon>Metazoa</taxon>
        <taxon>Chordata</taxon>
        <taxon>Craniata</taxon>
        <taxon>Vertebrata</taxon>
        <taxon>Chondrichthyes</taxon>
        <taxon>Elasmobranchii</taxon>
        <taxon>Galeomorphii</taxon>
        <taxon>Galeoidea</taxon>
        <taxon>Carcharhiniformes</taxon>
        <taxon>Scyliorhinidae</taxon>
        <taxon>Scyliorhinus</taxon>
    </lineage>
</organism>
<protein>
    <recommendedName>
        <fullName evidence="18">TIR domain-containing protein</fullName>
    </recommendedName>
</protein>
<dbReference type="PROSITE" id="PS50104">
    <property type="entry name" value="TIR"/>
    <property type="match status" value="1"/>
</dbReference>
<keyword evidence="4" id="KW-0433">Leucine-rich repeat</keyword>
<feature type="signal peptide" evidence="17">
    <location>
        <begin position="1"/>
        <end position="18"/>
    </location>
</feature>
<dbReference type="PIRSF" id="PIRSF037595">
    <property type="entry name" value="Toll-like_receptor"/>
    <property type="match status" value="1"/>
</dbReference>
<reference evidence="19 20" key="1">
    <citation type="journal article" date="2018" name="Nat. Ecol. Evol.">
        <title>Shark genomes provide insights into elasmobranch evolution and the origin of vertebrates.</title>
        <authorList>
            <person name="Hara Y"/>
            <person name="Yamaguchi K"/>
            <person name="Onimaru K"/>
            <person name="Kadota M"/>
            <person name="Koyanagi M"/>
            <person name="Keeley SD"/>
            <person name="Tatsumi K"/>
            <person name="Tanaka K"/>
            <person name="Motone F"/>
            <person name="Kageyama Y"/>
            <person name="Nozu R"/>
            <person name="Adachi N"/>
            <person name="Nishimura O"/>
            <person name="Nakagawa R"/>
            <person name="Tanegashima C"/>
            <person name="Kiyatake I"/>
            <person name="Matsumoto R"/>
            <person name="Murakumo K"/>
            <person name="Nishida K"/>
            <person name="Terakita A"/>
            <person name="Kuratani S"/>
            <person name="Sato K"/>
            <person name="Hyodo S Kuraku.S."/>
        </authorList>
    </citation>
    <scope>NUCLEOTIDE SEQUENCE [LARGE SCALE GENOMIC DNA]</scope>
</reference>
<keyword evidence="8 14" id="KW-0391">Immunity</keyword>
<keyword evidence="12" id="KW-0325">Glycoprotein</keyword>
<evidence type="ECO:0000313" key="19">
    <source>
        <dbReference type="EMBL" id="GCB83455.1"/>
    </source>
</evidence>
<comment type="similarity">
    <text evidence="2 14">Belongs to the Toll-like receptor family.</text>
</comment>
<dbReference type="PRINTS" id="PR01537">
    <property type="entry name" value="INTRLKN1R1F"/>
</dbReference>
<evidence type="ECO:0000256" key="13">
    <source>
        <dbReference type="ARBA" id="ARBA00023198"/>
    </source>
</evidence>
<dbReference type="PANTHER" id="PTHR24365:SF26">
    <property type="entry name" value="TOLL-LIKE RECEPTOR 18"/>
    <property type="match status" value="1"/>
</dbReference>
<feature type="disulfide bond" evidence="15">
    <location>
        <begin position="434"/>
        <end position="457"/>
    </location>
</feature>
<keyword evidence="6 17" id="KW-0732">Signal</keyword>
<evidence type="ECO:0000313" key="20">
    <source>
        <dbReference type="Proteomes" id="UP000288216"/>
    </source>
</evidence>
<keyword evidence="7" id="KW-0677">Repeat</keyword>
<dbReference type="OrthoDB" id="1081807at2759"/>
<dbReference type="PROSITE" id="PS51450">
    <property type="entry name" value="LRR"/>
    <property type="match status" value="1"/>
</dbReference>
<evidence type="ECO:0000256" key="17">
    <source>
        <dbReference type="SAM" id="SignalP"/>
    </source>
</evidence>
<dbReference type="AlphaFoldDB" id="A0A401QDJ5"/>
<dbReference type="GO" id="GO:0005886">
    <property type="term" value="C:plasma membrane"/>
    <property type="evidence" value="ECO:0007669"/>
    <property type="project" value="TreeGrafter"/>
</dbReference>
<dbReference type="GO" id="GO:0006954">
    <property type="term" value="P:inflammatory response"/>
    <property type="evidence" value="ECO:0007669"/>
    <property type="project" value="UniProtKB-UniRule"/>
</dbReference>
<evidence type="ECO:0000256" key="14">
    <source>
        <dbReference type="PIRNR" id="PIRNR037595"/>
    </source>
</evidence>
<evidence type="ECO:0000256" key="2">
    <source>
        <dbReference type="ARBA" id="ARBA00009634"/>
    </source>
</evidence>
<keyword evidence="5" id="KW-0812">Transmembrane</keyword>
<dbReference type="GO" id="GO:0004888">
    <property type="term" value="F:transmembrane signaling receptor activity"/>
    <property type="evidence" value="ECO:0007669"/>
    <property type="project" value="InterPro"/>
</dbReference>
<dbReference type="SUPFAM" id="SSF52058">
    <property type="entry name" value="L domain-like"/>
    <property type="match status" value="1"/>
</dbReference>
<feature type="domain" description="TIR" evidence="18">
    <location>
        <begin position="648"/>
        <end position="791"/>
    </location>
</feature>
<evidence type="ECO:0000256" key="3">
    <source>
        <dbReference type="ARBA" id="ARBA00022588"/>
    </source>
</evidence>
<proteinExistence type="inferred from homology"/>
<dbReference type="SMART" id="SM00255">
    <property type="entry name" value="TIR"/>
    <property type="match status" value="1"/>
</dbReference>
<dbReference type="InterPro" id="IPR035897">
    <property type="entry name" value="Toll_tir_struct_dom_sf"/>
</dbReference>
<evidence type="ECO:0000256" key="15">
    <source>
        <dbReference type="PIRSR" id="PIRSR037595-2"/>
    </source>
</evidence>
<dbReference type="OMA" id="CSDAEWV"/>
<keyword evidence="20" id="KW-1185">Reference proteome</keyword>
<dbReference type="SMART" id="SM00082">
    <property type="entry name" value="LRRCT"/>
    <property type="match status" value="1"/>
</dbReference>
<dbReference type="SUPFAM" id="SSF52200">
    <property type="entry name" value="Toll/Interleukin receptor TIR domain"/>
    <property type="match status" value="1"/>
</dbReference>
<comment type="caution">
    <text evidence="19">The sequence shown here is derived from an EMBL/GenBank/DDBJ whole genome shotgun (WGS) entry which is preliminary data.</text>
</comment>
<dbReference type="InterPro" id="IPR000483">
    <property type="entry name" value="Cys-rich_flank_reg_C"/>
</dbReference>
<dbReference type="SMART" id="SM00369">
    <property type="entry name" value="LRR_TYP"/>
    <property type="match status" value="8"/>
</dbReference>
<dbReference type="FunFam" id="3.40.50.10140:FF:000001">
    <property type="entry name" value="Toll-like receptor 2"/>
    <property type="match status" value="1"/>
</dbReference>
<feature type="region of interest" description="Disordered" evidence="16">
    <location>
        <begin position="793"/>
        <end position="815"/>
    </location>
</feature>